<keyword evidence="2" id="KW-0479">Metal-binding</keyword>
<dbReference type="PROSITE" id="PS00198">
    <property type="entry name" value="4FE4S_FER_1"/>
    <property type="match status" value="1"/>
</dbReference>
<dbReference type="CDD" id="cd10551">
    <property type="entry name" value="PsrB"/>
    <property type="match status" value="1"/>
</dbReference>
<feature type="domain" description="4Fe-4S ferredoxin-type" evidence="5">
    <location>
        <begin position="25"/>
        <end position="54"/>
    </location>
</feature>
<evidence type="ECO:0000259" key="5">
    <source>
        <dbReference type="PROSITE" id="PS51379"/>
    </source>
</evidence>
<keyword evidence="7" id="KW-1185">Reference proteome</keyword>
<dbReference type="InterPro" id="IPR017900">
    <property type="entry name" value="4Fe4S_Fe_S_CS"/>
</dbReference>
<gene>
    <name evidence="6" type="ORF">NAS2_1541</name>
</gene>
<organism evidence="6 7">
    <name type="scientific">Conexivisphaera calida</name>
    <dbReference type="NCBI Taxonomy" id="1874277"/>
    <lineage>
        <taxon>Archaea</taxon>
        <taxon>Nitrososphaerota</taxon>
        <taxon>Conexivisphaeria</taxon>
        <taxon>Conexivisphaerales</taxon>
        <taxon>Conexivisphaeraceae</taxon>
        <taxon>Conexivisphaera</taxon>
    </lineage>
</organism>
<dbReference type="SUPFAM" id="SSF54862">
    <property type="entry name" value="4Fe-4S ferredoxins"/>
    <property type="match status" value="1"/>
</dbReference>
<dbReference type="PROSITE" id="PS51379">
    <property type="entry name" value="4FE4S_FER_2"/>
    <property type="match status" value="3"/>
</dbReference>
<sequence>MMSTTTSASANPMQAFGNTKPCSKWGMVIKIDQCLGCMACTAACAFENETPFWEELWRTHVEDLELGTYPNTQRMFIPRLCMQCENPPCYYVCPTGATQIVDGGIVVVDEYKCMGCEYCVEACPYGARYMYTYEDIQKAKEYYGDNAIHVVPHVDKCTYCYGTAPDDTNTPACVRTCVGGARIFGCLDDPNSEVSRLAETGQAVALNPQLNVQPHTLYVLSKKANGGGGI</sequence>
<keyword evidence="3" id="KW-0408">Iron</keyword>
<evidence type="ECO:0000256" key="2">
    <source>
        <dbReference type="ARBA" id="ARBA00022723"/>
    </source>
</evidence>
<dbReference type="InterPro" id="IPR017896">
    <property type="entry name" value="4Fe4S_Fe-S-bd"/>
</dbReference>
<evidence type="ECO:0000256" key="1">
    <source>
        <dbReference type="ARBA" id="ARBA00022485"/>
    </source>
</evidence>
<evidence type="ECO:0000256" key="4">
    <source>
        <dbReference type="ARBA" id="ARBA00023014"/>
    </source>
</evidence>
<reference evidence="6 7" key="1">
    <citation type="journal article" date="2019" name="ISME J.">
        <title>Isolation and characterization of a thermophilic sulfur- and iron-reducing thaumarchaeote from a terrestrial acidic hot spring.</title>
        <authorList>
            <person name="Kato S."/>
            <person name="Itoh T."/>
            <person name="Yuki M."/>
            <person name="Nagamori M."/>
            <person name="Ohnishi M."/>
            <person name="Uematsu K."/>
            <person name="Suzuki K."/>
            <person name="Takashina T."/>
            <person name="Ohkuma M."/>
        </authorList>
    </citation>
    <scope>NUCLEOTIDE SEQUENCE [LARGE SCALE GENOMIC DNA]</scope>
    <source>
        <strain evidence="6 7">NAS-02</strain>
    </source>
</reference>
<evidence type="ECO:0000313" key="7">
    <source>
        <dbReference type="Proteomes" id="UP000509448"/>
    </source>
</evidence>
<dbReference type="PANTHER" id="PTHR43177:SF3">
    <property type="entry name" value="PROTEIN NRFC HOMOLOG"/>
    <property type="match status" value="1"/>
</dbReference>
<evidence type="ECO:0000256" key="3">
    <source>
        <dbReference type="ARBA" id="ARBA00023004"/>
    </source>
</evidence>
<dbReference type="Pfam" id="PF13247">
    <property type="entry name" value="Fer4_11"/>
    <property type="match status" value="1"/>
</dbReference>
<dbReference type="GO" id="GO:0046872">
    <property type="term" value="F:metal ion binding"/>
    <property type="evidence" value="ECO:0007669"/>
    <property type="project" value="UniProtKB-KW"/>
</dbReference>
<feature type="domain" description="4Fe-4S ferredoxin-type" evidence="5">
    <location>
        <begin position="104"/>
        <end position="133"/>
    </location>
</feature>
<feature type="domain" description="4Fe-4S ferredoxin-type" evidence="5">
    <location>
        <begin position="72"/>
        <end position="103"/>
    </location>
</feature>
<evidence type="ECO:0000313" key="6">
    <source>
        <dbReference type="EMBL" id="BBE42921.1"/>
    </source>
</evidence>
<keyword evidence="1" id="KW-0004">4Fe-4S</keyword>
<proteinExistence type="predicted"/>
<dbReference type="Gene3D" id="3.30.70.20">
    <property type="match status" value="2"/>
</dbReference>
<dbReference type="EMBL" id="AP018732">
    <property type="protein sequence ID" value="BBE42921.1"/>
    <property type="molecule type" value="Genomic_DNA"/>
</dbReference>
<dbReference type="PANTHER" id="PTHR43177">
    <property type="entry name" value="PROTEIN NRFC"/>
    <property type="match status" value="1"/>
</dbReference>
<dbReference type="GO" id="GO:0016491">
    <property type="term" value="F:oxidoreductase activity"/>
    <property type="evidence" value="ECO:0007669"/>
    <property type="project" value="UniProtKB-ARBA"/>
</dbReference>
<dbReference type="AlphaFoldDB" id="A0A4P2VFI4"/>
<dbReference type="KEGG" id="ccai:NAS2_1541"/>
<keyword evidence="4" id="KW-0411">Iron-sulfur</keyword>
<name>A0A4P2VFI4_9ARCH</name>
<dbReference type="GO" id="GO:0051539">
    <property type="term" value="F:4 iron, 4 sulfur cluster binding"/>
    <property type="evidence" value="ECO:0007669"/>
    <property type="project" value="UniProtKB-KW"/>
</dbReference>
<dbReference type="Proteomes" id="UP000509448">
    <property type="component" value="Chromosome"/>
</dbReference>
<dbReference type="InterPro" id="IPR050954">
    <property type="entry name" value="ET_IronSulfur_Cluster-Binding"/>
</dbReference>
<protein>
    <submittedName>
        <fullName evidence="6">Polysulfide reductase, subunit B, putative</fullName>
    </submittedName>
</protein>
<accession>A0A4P2VFI4</accession>